<evidence type="ECO:0000256" key="7">
    <source>
        <dbReference type="SAM" id="Phobius"/>
    </source>
</evidence>
<dbReference type="InterPro" id="IPR003838">
    <property type="entry name" value="ABC3_permease_C"/>
</dbReference>
<protein>
    <submittedName>
        <fullName evidence="10">Putative ABC transport system permease protein</fullName>
    </submittedName>
</protein>
<feature type="transmembrane region" description="Helical" evidence="7">
    <location>
        <begin position="327"/>
        <end position="356"/>
    </location>
</feature>
<gene>
    <name evidence="10" type="ORF">SAMN05216174_10950</name>
</gene>
<feature type="transmembrane region" description="Helical" evidence="7">
    <location>
        <begin position="279"/>
        <end position="306"/>
    </location>
</feature>
<dbReference type="STRING" id="1271860.SAMN05216174_10950"/>
<evidence type="ECO:0000256" key="3">
    <source>
        <dbReference type="ARBA" id="ARBA00022692"/>
    </source>
</evidence>
<evidence type="ECO:0000313" key="10">
    <source>
        <dbReference type="EMBL" id="SDD26014.1"/>
    </source>
</evidence>
<dbReference type="AlphaFoldDB" id="A0A1G6TAY3"/>
<dbReference type="InterPro" id="IPR025857">
    <property type="entry name" value="MacB_PCD"/>
</dbReference>
<evidence type="ECO:0000256" key="2">
    <source>
        <dbReference type="ARBA" id="ARBA00022475"/>
    </source>
</evidence>
<organism evidence="10 11">
    <name type="scientific">Actinokineospora iranica</name>
    <dbReference type="NCBI Taxonomy" id="1271860"/>
    <lineage>
        <taxon>Bacteria</taxon>
        <taxon>Bacillati</taxon>
        <taxon>Actinomycetota</taxon>
        <taxon>Actinomycetes</taxon>
        <taxon>Pseudonocardiales</taxon>
        <taxon>Pseudonocardiaceae</taxon>
        <taxon>Actinokineospora</taxon>
    </lineage>
</organism>
<dbReference type="Proteomes" id="UP000199501">
    <property type="component" value="Unassembled WGS sequence"/>
</dbReference>
<sequence>MGRAELGLDRPRLTVADLLREAWLSLAGHPARSLLTALGTVLGAAAFVATLGLSSTLAHQVADSFDVRRATEVTARGARADAPSWQEPSALARLGRLNGVRVCGARVILPERPVSRSLGEGATPLQTQVSGVDAGALAVISPRVVLGRAFDSYHDTDAQPVVMLPAAVARGLGVHRVGVAVFIEDRPYTVIGIFDDVARRPEALVSVLVPYAVAQPMAALSSGEVKRDVVIETEPGAAQLVGAQAALALAPEDPARVEVVVPPDPRTLRQEIEGSVARLALVLSLVALGIGTVSIGNAATAGIVARTAEIGLRRAVGARPRHIFSQLIAETTLLGTLGGFLGAVGGIVITVVVALANGWQPVVDVTTALSATAAGAGAGLLAGLLPAWRATRIQPVVAIAR</sequence>
<dbReference type="RefSeq" id="WP_091452636.1">
    <property type="nucleotide sequence ID" value="NZ_FMZZ01000009.1"/>
</dbReference>
<evidence type="ECO:0000256" key="1">
    <source>
        <dbReference type="ARBA" id="ARBA00004651"/>
    </source>
</evidence>
<proteinExistence type="inferred from homology"/>
<keyword evidence="11" id="KW-1185">Reference proteome</keyword>
<accession>A0A1G6TAY3</accession>
<dbReference type="InterPro" id="IPR050250">
    <property type="entry name" value="Macrolide_Exporter_MacB"/>
</dbReference>
<keyword evidence="2" id="KW-1003">Cell membrane</keyword>
<evidence type="ECO:0000256" key="4">
    <source>
        <dbReference type="ARBA" id="ARBA00022989"/>
    </source>
</evidence>
<dbReference type="Pfam" id="PF12704">
    <property type="entry name" value="MacB_PCD"/>
    <property type="match status" value="1"/>
</dbReference>
<dbReference type="PANTHER" id="PTHR30572">
    <property type="entry name" value="MEMBRANE COMPONENT OF TRANSPORTER-RELATED"/>
    <property type="match status" value="1"/>
</dbReference>
<dbReference type="PANTHER" id="PTHR30572:SF4">
    <property type="entry name" value="ABC TRANSPORTER PERMEASE YTRF"/>
    <property type="match status" value="1"/>
</dbReference>
<name>A0A1G6TAY3_9PSEU</name>
<dbReference type="Pfam" id="PF02687">
    <property type="entry name" value="FtsX"/>
    <property type="match status" value="1"/>
</dbReference>
<evidence type="ECO:0000259" key="8">
    <source>
        <dbReference type="Pfam" id="PF02687"/>
    </source>
</evidence>
<evidence type="ECO:0000313" key="11">
    <source>
        <dbReference type="Proteomes" id="UP000199501"/>
    </source>
</evidence>
<reference evidence="11" key="1">
    <citation type="submission" date="2016-10" db="EMBL/GenBank/DDBJ databases">
        <authorList>
            <person name="Varghese N."/>
            <person name="Submissions S."/>
        </authorList>
    </citation>
    <scope>NUCLEOTIDE SEQUENCE [LARGE SCALE GENOMIC DNA]</scope>
    <source>
        <strain evidence="11">IBRC-M 10403</strain>
    </source>
</reference>
<feature type="transmembrane region" description="Helical" evidence="7">
    <location>
        <begin position="368"/>
        <end position="388"/>
    </location>
</feature>
<keyword evidence="4 7" id="KW-1133">Transmembrane helix</keyword>
<comment type="similarity">
    <text evidence="6">Belongs to the ABC-4 integral membrane protein family.</text>
</comment>
<evidence type="ECO:0000256" key="6">
    <source>
        <dbReference type="ARBA" id="ARBA00038076"/>
    </source>
</evidence>
<feature type="domain" description="MacB-like periplasmic core" evidence="9">
    <location>
        <begin position="33"/>
        <end position="238"/>
    </location>
</feature>
<dbReference type="GO" id="GO:0005886">
    <property type="term" value="C:plasma membrane"/>
    <property type="evidence" value="ECO:0007669"/>
    <property type="project" value="UniProtKB-SubCell"/>
</dbReference>
<keyword evidence="5 7" id="KW-0472">Membrane</keyword>
<evidence type="ECO:0000256" key="5">
    <source>
        <dbReference type="ARBA" id="ARBA00023136"/>
    </source>
</evidence>
<evidence type="ECO:0000259" key="9">
    <source>
        <dbReference type="Pfam" id="PF12704"/>
    </source>
</evidence>
<dbReference type="EMBL" id="FMZZ01000009">
    <property type="protein sequence ID" value="SDD26014.1"/>
    <property type="molecule type" value="Genomic_DNA"/>
</dbReference>
<comment type="subcellular location">
    <subcellularLocation>
        <location evidence="1">Cell membrane</location>
        <topology evidence="1">Multi-pass membrane protein</topology>
    </subcellularLocation>
</comment>
<keyword evidence="3 7" id="KW-0812">Transmembrane</keyword>
<dbReference type="OrthoDB" id="9780560at2"/>
<feature type="domain" description="ABC3 transporter permease C-terminal" evidence="8">
    <location>
        <begin position="282"/>
        <end position="395"/>
    </location>
</feature>
<dbReference type="GO" id="GO:0022857">
    <property type="term" value="F:transmembrane transporter activity"/>
    <property type="evidence" value="ECO:0007669"/>
    <property type="project" value="TreeGrafter"/>
</dbReference>